<evidence type="ECO:0000256" key="5">
    <source>
        <dbReference type="ARBA" id="ARBA00022806"/>
    </source>
</evidence>
<sequence length="1227" mass="134156">MPDTVLPSALLSSLNPDTPRRLLVAGAPEGHDARVLADLARRAGASGLLHVALDDTRMARVQEALAFFAPDVAVLPFPAWDCLPYDRVSPNGDIVARRIETLTTLLGARPKGPFVVLTTLNAALQRVPPRLAFRNATFSAKVGGRLNVDELQRFLANNGYTRAQTVREPGEYAVRGGIIDLFPPATPEPLRLDLFGDELEGVRAFDPMTQMTTEKRSGVDLKPMSEVFLDDPSVQRFRTGYRELFGAVTDSDPLYEGISAGRKMPGMEHWLPLFHAGLDTLFDYVPAAMVSLDAQAEEARDARLSQVADFYEARRTFQEVEKKSGTPVYKPVPASAMFLDGDAWDRHLALRCVAQLSTFAAVAREDEKGGRNPNLADAGGRRGRDFADARANPDVNVFRALGQHIDQMHADGRRVVVAGYSQGARDRLAKMLKEHGIDPALTADTWAEVGAQETRATAVIVLGIDSGFTTGDLAVITEQDILGDRLARPSQKKRRAANFIAEAASLSPGDLVVHVDHGIGRYDGLETLTVTGAPHDCLRILYDGGDKLYVPVENIEVLSRFGSEESGAQLDKLGGVGWQSRKARVKKRLKDMADALLRIAAERALRKAPPIEVPDGVYDEFAARFPYAETDDQLKAIEDVLEDLNSGQPMDRLVCGDVGFGKTEVALRAAFVAAMSGLQVAVVVPTTLLARQHTRTFEKRFAGLPVRLGHLSRLVTAKESAQTKAGLADGTVDIVVGTHALLAKSIQFKRLGLVIVDEEQHFGVKQKERLKELRTDVHVLTLTATPIPRTLQLALSGVRELSLIATPPVDRLAVRTFVLPYDPVVIREAILREHYRGGQSFYVCPRIEDLPKLQERLAELVPEVKMITAHGQMPAAQLEEVMTAFDEGKYDLLLATNIIESGLDIPSANTLIVHRADMFGLAQLYQVRGRVGRSKVRGYAYLTYQPKTVLSQTAQQRLHVIETLDSLGAGFQLASHDMDIRGAGNLLGEEQSGQIREVGVELYQQMLEEAVAAARGGLTEAQAAEEQWTPQIQLGMPVLIPEDYVADLGIRLSLYRRVADLVDRAEIDAFAAEMVDRFGTLPGEVENLLRLVEIKRLCRDAGVQSLDAGPKGAVIGFRNNEFKNPAALVGFIQQQAGTAKIRPDHKLVLLRPWDSAETRMDGVRKLMSDLAKMAAGETVKTDPPPPPPPPPPPKPQGKPVSAWGHKPPLPASKLNRPGFSAPPRSRR</sequence>
<dbReference type="Gene3D" id="3.40.50.11180">
    <property type="match status" value="1"/>
</dbReference>
<keyword evidence="1 9" id="KW-0963">Cytoplasm</keyword>
<accession>A0A560FK39</accession>
<dbReference type="GO" id="GO:0016787">
    <property type="term" value="F:hydrolase activity"/>
    <property type="evidence" value="ECO:0007669"/>
    <property type="project" value="UniProtKB-KW"/>
</dbReference>
<dbReference type="PANTHER" id="PTHR47964">
    <property type="entry name" value="ATP-DEPENDENT DNA HELICASE HOMOLOG RECG, CHLOROPLASTIC"/>
    <property type="match status" value="1"/>
</dbReference>
<dbReference type="InterPro" id="IPR027417">
    <property type="entry name" value="P-loop_NTPase"/>
</dbReference>
<dbReference type="Pfam" id="PF21132">
    <property type="entry name" value="MFD_D3"/>
    <property type="match status" value="1"/>
</dbReference>
<dbReference type="AlphaFoldDB" id="A0A560FK39"/>
<proteinExistence type="inferred from homology"/>
<dbReference type="GO" id="GO:0005737">
    <property type="term" value="C:cytoplasm"/>
    <property type="evidence" value="ECO:0007669"/>
    <property type="project" value="UniProtKB-SubCell"/>
</dbReference>
<dbReference type="InterPro" id="IPR048635">
    <property type="entry name" value="MFD_D3"/>
</dbReference>
<evidence type="ECO:0000256" key="3">
    <source>
        <dbReference type="ARBA" id="ARBA00022763"/>
    </source>
</evidence>
<feature type="compositionally biased region" description="Pro residues" evidence="10">
    <location>
        <begin position="1182"/>
        <end position="1196"/>
    </location>
</feature>
<dbReference type="GO" id="GO:0000716">
    <property type="term" value="P:transcription-coupled nucleotide-excision repair, DNA damage recognition"/>
    <property type="evidence" value="ECO:0007669"/>
    <property type="project" value="UniProtKB-UniRule"/>
</dbReference>
<dbReference type="InterPro" id="IPR001650">
    <property type="entry name" value="Helicase_C-like"/>
</dbReference>
<keyword evidence="8 9" id="KW-0234">DNA repair</keyword>
<dbReference type="InterPro" id="IPR011545">
    <property type="entry name" value="DEAD/DEAH_box_helicase_dom"/>
</dbReference>
<dbReference type="SUPFAM" id="SSF52540">
    <property type="entry name" value="P-loop containing nucleoside triphosphate hydrolases"/>
    <property type="match status" value="4"/>
</dbReference>
<dbReference type="SMART" id="SM01058">
    <property type="entry name" value="CarD_TRCF"/>
    <property type="match status" value="1"/>
</dbReference>
<keyword evidence="6 9" id="KW-0067">ATP-binding</keyword>
<dbReference type="CDD" id="cd17991">
    <property type="entry name" value="DEXHc_TRCF"/>
    <property type="match status" value="1"/>
</dbReference>
<dbReference type="Pfam" id="PF00270">
    <property type="entry name" value="DEAD"/>
    <property type="match status" value="1"/>
</dbReference>
<dbReference type="Pfam" id="PF03461">
    <property type="entry name" value="TRCF"/>
    <property type="match status" value="1"/>
</dbReference>
<dbReference type="Gene3D" id="3.40.50.11140">
    <property type="match status" value="1"/>
</dbReference>
<dbReference type="InterPro" id="IPR005118">
    <property type="entry name" value="TRCF_C"/>
</dbReference>
<keyword evidence="3 9" id="KW-0227">DNA damage</keyword>
<dbReference type="NCBIfam" id="TIGR00580">
    <property type="entry name" value="mfd"/>
    <property type="match status" value="1"/>
</dbReference>
<dbReference type="InterPro" id="IPR003711">
    <property type="entry name" value="CarD-like/TRCF_RID"/>
</dbReference>
<protein>
    <recommendedName>
        <fullName evidence="9">Transcription-repair-coupling factor</fullName>
        <shortName evidence="9">TRCF</shortName>
        <ecNumber evidence="9">3.6.4.-</ecNumber>
    </recommendedName>
</protein>
<dbReference type="GO" id="GO:0003678">
    <property type="term" value="F:DNA helicase activity"/>
    <property type="evidence" value="ECO:0007669"/>
    <property type="project" value="TreeGrafter"/>
</dbReference>
<dbReference type="InterPro" id="IPR047112">
    <property type="entry name" value="RecG/Mfd"/>
</dbReference>
<dbReference type="SMART" id="SM00982">
    <property type="entry name" value="TRCF"/>
    <property type="match status" value="1"/>
</dbReference>
<dbReference type="InterPro" id="IPR036101">
    <property type="entry name" value="CarD-like/TRCF_RID_sf"/>
</dbReference>
<keyword evidence="2 9" id="KW-0547">Nucleotide-binding</keyword>
<dbReference type="Pfam" id="PF02559">
    <property type="entry name" value="CarD_TRCF_RID"/>
    <property type="match status" value="1"/>
</dbReference>
<evidence type="ECO:0000256" key="2">
    <source>
        <dbReference type="ARBA" id="ARBA00022741"/>
    </source>
</evidence>
<dbReference type="HAMAP" id="MF_00969">
    <property type="entry name" value="TRCF"/>
    <property type="match status" value="1"/>
</dbReference>
<evidence type="ECO:0000259" key="11">
    <source>
        <dbReference type="PROSITE" id="PS51192"/>
    </source>
</evidence>
<evidence type="ECO:0000256" key="4">
    <source>
        <dbReference type="ARBA" id="ARBA00022801"/>
    </source>
</evidence>
<evidence type="ECO:0000256" key="10">
    <source>
        <dbReference type="SAM" id="MobiDB-lite"/>
    </source>
</evidence>
<evidence type="ECO:0000256" key="6">
    <source>
        <dbReference type="ARBA" id="ARBA00022840"/>
    </source>
</evidence>
<dbReference type="EMBL" id="VITN01000004">
    <property type="protein sequence ID" value="TWB21966.1"/>
    <property type="molecule type" value="Genomic_DNA"/>
</dbReference>
<feature type="region of interest" description="Disordered" evidence="10">
    <location>
        <begin position="367"/>
        <end position="386"/>
    </location>
</feature>
<dbReference type="PROSITE" id="PS51192">
    <property type="entry name" value="HELICASE_ATP_BIND_1"/>
    <property type="match status" value="1"/>
</dbReference>
<dbReference type="InterPro" id="IPR041471">
    <property type="entry name" value="UvrB_inter"/>
</dbReference>
<comment type="subcellular location">
    <subcellularLocation>
        <location evidence="9">Cytoplasm</location>
    </subcellularLocation>
</comment>
<dbReference type="SMART" id="SM00487">
    <property type="entry name" value="DEXDc"/>
    <property type="match status" value="1"/>
</dbReference>
<dbReference type="RefSeq" id="WP_246172097.1">
    <property type="nucleotide sequence ID" value="NZ_VITN01000004.1"/>
</dbReference>
<evidence type="ECO:0000313" key="14">
    <source>
        <dbReference type="Proteomes" id="UP000319859"/>
    </source>
</evidence>
<dbReference type="SMART" id="SM00490">
    <property type="entry name" value="HELICc"/>
    <property type="match status" value="1"/>
</dbReference>
<feature type="domain" description="Helicase C-terminal" evidence="12">
    <location>
        <begin position="825"/>
        <end position="979"/>
    </location>
</feature>
<comment type="similarity">
    <text evidence="9">In the N-terminal section; belongs to the UvrB family.</text>
</comment>
<dbReference type="GO" id="GO:0005524">
    <property type="term" value="F:ATP binding"/>
    <property type="evidence" value="ECO:0007669"/>
    <property type="project" value="UniProtKB-UniRule"/>
</dbReference>
<keyword evidence="5" id="KW-0347">Helicase</keyword>
<evidence type="ECO:0000256" key="1">
    <source>
        <dbReference type="ARBA" id="ARBA00022490"/>
    </source>
</evidence>
<comment type="similarity">
    <text evidence="9">In the C-terminal section; belongs to the helicase family. RecG subfamily.</text>
</comment>
<keyword evidence="4 9" id="KW-0378">Hydrolase</keyword>
<dbReference type="InterPro" id="IPR037235">
    <property type="entry name" value="TRCF-like_C_D7"/>
</dbReference>
<dbReference type="Proteomes" id="UP000319859">
    <property type="component" value="Unassembled WGS sequence"/>
</dbReference>
<dbReference type="PANTHER" id="PTHR47964:SF1">
    <property type="entry name" value="ATP-DEPENDENT DNA HELICASE HOMOLOG RECG, CHLOROPLASTIC"/>
    <property type="match status" value="1"/>
</dbReference>
<feature type="region of interest" description="Disordered" evidence="10">
    <location>
        <begin position="1175"/>
        <end position="1227"/>
    </location>
</feature>
<dbReference type="SUPFAM" id="SSF141259">
    <property type="entry name" value="CarD-like"/>
    <property type="match status" value="1"/>
</dbReference>
<comment type="function">
    <text evidence="9">Couples transcription and DNA repair by recognizing RNA polymerase (RNAP) stalled at DNA lesions. Mediates ATP-dependent release of RNAP and its truncated transcript from the DNA, and recruitment of nucleotide excision repair machinery to the damaged site.</text>
</comment>
<evidence type="ECO:0000256" key="8">
    <source>
        <dbReference type="ARBA" id="ARBA00023204"/>
    </source>
</evidence>
<evidence type="ECO:0000313" key="13">
    <source>
        <dbReference type="EMBL" id="TWB21966.1"/>
    </source>
</evidence>
<dbReference type="PROSITE" id="PS51194">
    <property type="entry name" value="HELICASE_CTER"/>
    <property type="match status" value="1"/>
</dbReference>
<feature type="domain" description="Helicase ATP-binding" evidence="11">
    <location>
        <begin position="643"/>
        <end position="804"/>
    </location>
</feature>
<dbReference type="Gene3D" id="3.40.50.300">
    <property type="entry name" value="P-loop containing nucleotide triphosphate hydrolases"/>
    <property type="match status" value="2"/>
</dbReference>
<comment type="caution">
    <text evidence="13">The sequence shown here is derived from an EMBL/GenBank/DDBJ whole genome shotgun (WGS) entry which is preliminary data.</text>
</comment>
<dbReference type="Pfam" id="PF17757">
    <property type="entry name" value="UvrB_inter"/>
    <property type="match status" value="1"/>
</dbReference>
<dbReference type="Gene3D" id="3.30.2060.10">
    <property type="entry name" value="Penicillin-binding protein 1b domain"/>
    <property type="match status" value="1"/>
</dbReference>
<name>A0A560FK39_9PROT</name>
<dbReference type="EC" id="3.6.4.-" evidence="9"/>
<evidence type="ECO:0000259" key="12">
    <source>
        <dbReference type="PROSITE" id="PS51194"/>
    </source>
</evidence>
<dbReference type="InterPro" id="IPR004576">
    <property type="entry name" value="Mfd"/>
</dbReference>
<dbReference type="GO" id="GO:0006355">
    <property type="term" value="P:regulation of DNA-templated transcription"/>
    <property type="evidence" value="ECO:0007669"/>
    <property type="project" value="UniProtKB-UniRule"/>
</dbReference>
<dbReference type="Gene3D" id="2.40.10.170">
    <property type="match status" value="1"/>
</dbReference>
<evidence type="ECO:0000256" key="9">
    <source>
        <dbReference type="HAMAP-Rule" id="MF_00969"/>
    </source>
</evidence>
<dbReference type="Gene3D" id="3.90.1150.50">
    <property type="entry name" value="Transcription-repair-coupling factor, D7 domain"/>
    <property type="match status" value="1"/>
</dbReference>
<dbReference type="SUPFAM" id="SSF143517">
    <property type="entry name" value="TRCF domain-like"/>
    <property type="match status" value="1"/>
</dbReference>
<dbReference type="Pfam" id="PF00271">
    <property type="entry name" value="Helicase_C"/>
    <property type="match status" value="1"/>
</dbReference>
<reference evidence="13 14" key="1">
    <citation type="submission" date="2019-06" db="EMBL/GenBank/DDBJ databases">
        <title>Genomic Encyclopedia of Type Strains, Phase IV (KMG-V): Genome sequencing to study the core and pangenomes of soil and plant-associated prokaryotes.</title>
        <authorList>
            <person name="Whitman W."/>
        </authorList>
    </citation>
    <scope>NUCLEOTIDE SEQUENCE [LARGE SCALE GENOMIC DNA]</scope>
    <source>
        <strain evidence="13 14">BR 11880</strain>
    </source>
</reference>
<gene>
    <name evidence="9" type="primary">mfd</name>
    <name evidence="13" type="ORF">FBZ89_104214</name>
</gene>
<evidence type="ECO:0000256" key="7">
    <source>
        <dbReference type="ARBA" id="ARBA00023125"/>
    </source>
</evidence>
<dbReference type="GO" id="GO:0003684">
    <property type="term" value="F:damaged DNA binding"/>
    <property type="evidence" value="ECO:0007669"/>
    <property type="project" value="InterPro"/>
</dbReference>
<keyword evidence="7 9" id="KW-0238">DNA-binding</keyword>
<dbReference type="InterPro" id="IPR014001">
    <property type="entry name" value="Helicase_ATP-bd"/>
</dbReference>
<organism evidence="13 14">
    <name type="scientific">Nitrospirillum amazonense</name>
    <dbReference type="NCBI Taxonomy" id="28077"/>
    <lineage>
        <taxon>Bacteria</taxon>
        <taxon>Pseudomonadati</taxon>
        <taxon>Pseudomonadota</taxon>
        <taxon>Alphaproteobacteria</taxon>
        <taxon>Rhodospirillales</taxon>
        <taxon>Azospirillaceae</taxon>
        <taxon>Nitrospirillum</taxon>
    </lineage>
</organism>